<reference evidence="2" key="1">
    <citation type="submission" date="2018-05" db="EMBL/GenBank/DDBJ databases">
        <title>Complete Genome Sequences of Extremely Thermoacidophilic, Metal-Mobilizing Type-Strain Members of the Archaeal Family Sulfolobaceae: Acidianus brierleyi DSM-1651T, Acidianus sulfidivorans DSM-18786T, Metallosphaera hakonensis DSM-7519T, and Metallosphaera prunae DSM-10039T.</title>
        <authorList>
            <person name="Counts J.A."/>
            <person name="Kelly R.M."/>
        </authorList>
    </citation>
    <scope>NUCLEOTIDE SEQUENCE [LARGE SCALE GENOMIC DNA]</scope>
    <source>
        <strain evidence="2">HO1-1</strain>
    </source>
</reference>
<keyword evidence="1" id="KW-0472">Membrane</keyword>
<dbReference type="GeneID" id="36833790"/>
<evidence type="ECO:0000313" key="3">
    <source>
        <dbReference type="Proteomes" id="UP000247586"/>
    </source>
</evidence>
<evidence type="ECO:0000256" key="1">
    <source>
        <dbReference type="SAM" id="Phobius"/>
    </source>
</evidence>
<feature type="transmembrane region" description="Helical" evidence="1">
    <location>
        <begin position="116"/>
        <end position="142"/>
    </location>
</feature>
<dbReference type="KEGG" id="mhk:DFR87_00570"/>
<proteinExistence type="predicted"/>
<evidence type="ECO:0000313" key="2">
    <source>
        <dbReference type="EMBL" id="AWR98453.1"/>
    </source>
</evidence>
<dbReference type="Proteomes" id="UP000247586">
    <property type="component" value="Chromosome"/>
</dbReference>
<dbReference type="AlphaFoldDB" id="A0A2U9IR43"/>
<keyword evidence="3" id="KW-1185">Reference proteome</keyword>
<keyword evidence="1" id="KW-1133">Transmembrane helix</keyword>
<gene>
    <name evidence="2" type="ORF">DFR87_00570</name>
</gene>
<protein>
    <submittedName>
        <fullName evidence="2">Uncharacterized protein</fullName>
    </submittedName>
</protein>
<sequence length="149" mass="15525">MRRGTVLLGLVILLIGVVLYGASTIFTTLNTISVSGTLNPGQEVSQPYNFQEASIVVKTTPPVPIEIESNGNLIGTFFVDGIMVALSQGGNQVVLINNTSVPLKVTLHIMNAGTSILVFGIMALLGIALGAVGLIVTILGLLRKPQQSA</sequence>
<keyword evidence="1" id="KW-0812">Transmembrane</keyword>
<name>A0A2U9IR43_9CREN</name>
<organism evidence="2 3">
    <name type="scientific">Metallosphaera hakonensis JCM 8857 = DSM 7519</name>
    <dbReference type="NCBI Taxonomy" id="1293036"/>
    <lineage>
        <taxon>Archaea</taxon>
        <taxon>Thermoproteota</taxon>
        <taxon>Thermoprotei</taxon>
        <taxon>Sulfolobales</taxon>
        <taxon>Sulfolobaceae</taxon>
        <taxon>Metallosphaera</taxon>
    </lineage>
</organism>
<dbReference type="RefSeq" id="WP_054836763.1">
    <property type="nucleotide sequence ID" value="NZ_BBBA01000010.1"/>
</dbReference>
<accession>A0A2U9IR43</accession>
<dbReference type="EMBL" id="CP029287">
    <property type="protein sequence ID" value="AWR98453.1"/>
    <property type="molecule type" value="Genomic_DNA"/>
</dbReference>